<dbReference type="AlphaFoldDB" id="A0AAV6WQC4"/>
<comment type="caution">
    <text evidence="2">The sequence shown here is derived from an EMBL/GenBank/DDBJ whole genome shotgun (WGS) entry which is preliminary data.</text>
</comment>
<proteinExistence type="predicted"/>
<organism evidence="2 3">
    <name type="scientific">Buddleja alternifolia</name>
    <dbReference type="NCBI Taxonomy" id="168488"/>
    <lineage>
        <taxon>Eukaryota</taxon>
        <taxon>Viridiplantae</taxon>
        <taxon>Streptophyta</taxon>
        <taxon>Embryophyta</taxon>
        <taxon>Tracheophyta</taxon>
        <taxon>Spermatophyta</taxon>
        <taxon>Magnoliopsida</taxon>
        <taxon>eudicotyledons</taxon>
        <taxon>Gunneridae</taxon>
        <taxon>Pentapetalae</taxon>
        <taxon>asterids</taxon>
        <taxon>lamiids</taxon>
        <taxon>Lamiales</taxon>
        <taxon>Scrophulariaceae</taxon>
        <taxon>Buddlejeae</taxon>
        <taxon>Buddleja</taxon>
    </lineage>
</organism>
<evidence type="ECO:0000313" key="2">
    <source>
        <dbReference type="EMBL" id="KAG8372393.1"/>
    </source>
</evidence>
<dbReference type="EMBL" id="WHWC01000012">
    <property type="protein sequence ID" value="KAG8372393.1"/>
    <property type="molecule type" value="Genomic_DNA"/>
</dbReference>
<dbReference type="Proteomes" id="UP000826271">
    <property type="component" value="Unassembled WGS sequence"/>
</dbReference>
<accession>A0AAV6WQC4</accession>
<protein>
    <recommendedName>
        <fullName evidence="1">Retrotransposon gag domain-containing protein</fullName>
    </recommendedName>
</protein>
<keyword evidence="3" id="KW-1185">Reference proteome</keyword>
<feature type="domain" description="Retrotransposon gag" evidence="1">
    <location>
        <begin position="130"/>
        <end position="217"/>
    </location>
</feature>
<evidence type="ECO:0000259" key="1">
    <source>
        <dbReference type="Pfam" id="PF03732"/>
    </source>
</evidence>
<dbReference type="InterPro" id="IPR005162">
    <property type="entry name" value="Retrotrans_gag_dom"/>
</dbReference>
<evidence type="ECO:0000313" key="3">
    <source>
        <dbReference type="Proteomes" id="UP000826271"/>
    </source>
</evidence>
<name>A0AAV6WQC4_9LAMI</name>
<sequence>MIEKSTYQLVSEPSILGFDGSNTKAEEMETEVLHEDVYQLKEQIRLNSEKLDRSLAELRQTISMLSSNKGNRHNSQYNFSSLQKASYDSPTKCLKIELSKFYGENAIDWLYQCEHNFEINRTPEQSRVEVAVMHMEGKALQWYKILLRGRLTREPPRWKEFVDALRFQFVNDPIRELTKLKQIGSIRVYSNQFDGIENCWNISKYDAINLFLMGLREEIQSVVQKFKLNTLRDAYCLAKLQE</sequence>
<dbReference type="Pfam" id="PF03732">
    <property type="entry name" value="Retrotrans_gag"/>
    <property type="match status" value="1"/>
</dbReference>
<reference evidence="2" key="1">
    <citation type="submission" date="2019-10" db="EMBL/GenBank/DDBJ databases">
        <authorList>
            <person name="Zhang R."/>
            <person name="Pan Y."/>
            <person name="Wang J."/>
            <person name="Ma R."/>
            <person name="Yu S."/>
        </authorList>
    </citation>
    <scope>NUCLEOTIDE SEQUENCE</scope>
    <source>
        <strain evidence="2">LA-IB0</strain>
        <tissue evidence="2">Leaf</tissue>
    </source>
</reference>
<gene>
    <name evidence="2" type="ORF">BUALT_Bualt12G0061600</name>
</gene>